<dbReference type="Pfam" id="PF14498">
    <property type="entry name" value="Glyco_hyd_65N_2"/>
    <property type="match status" value="1"/>
</dbReference>
<dbReference type="SUPFAM" id="SSF48208">
    <property type="entry name" value="Six-hairpin glycosidases"/>
    <property type="match status" value="1"/>
</dbReference>
<dbReference type="InterPro" id="IPR049053">
    <property type="entry name" value="AFCA-like_C"/>
</dbReference>
<dbReference type="Gene3D" id="1.50.10.10">
    <property type="match status" value="1"/>
</dbReference>
<dbReference type="GO" id="GO:0005975">
    <property type="term" value="P:carbohydrate metabolic process"/>
    <property type="evidence" value="ECO:0007669"/>
    <property type="project" value="InterPro"/>
</dbReference>
<protein>
    <submittedName>
        <fullName evidence="4">Glycoside hydrolase family 95 protein</fullName>
    </submittedName>
</protein>
<dbReference type="InterPro" id="IPR054363">
    <property type="entry name" value="GH95_cat"/>
</dbReference>
<dbReference type="PIRSF" id="PIRSF007663">
    <property type="entry name" value="UCP007663"/>
    <property type="match status" value="1"/>
</dbReference>
<proteinExistence type="predicted"/>
<dbReference type="GO" id="GO:0004560">
    <property type="term" value="F:alpha-L-fucosidase activity"/>
    <property type="evidence" value="ECO:0007669"/>
    <property type="project" value="InterPro"/>
</dbReference>
<feature type="domain" description="Glycosyl hydrolase family 95 N-terminal" evidence="1">
    <location>
        <begin position="9"/>
        <end position="247"/>
    </location>
</feature>
<dbReference type="InterPro" id="IPR012341">
    <property type="entry name" value="6hp_glycosidase-like_sf"/>
</dbReference>
<gene>
    <name evidence="4" type="ORF">HP552_27975</name>
</gene>
<evidence type="ECO:0000259" key="2">
    <source>
        <dbReference type="Pfam" id="PF21307"/>
    </source>
</evidence>
<feature type="domain" description="Glycosyl hydrolase family 95 catalytic" evidence="3">
    <location>
        <begin position="265"/>
        <end position="671"/>
    </location>
</feature>
<name>A0A7Y6C1U4_9BACL</name>
<dbReference type="Pfam" id="PF22124">
    <property type="entry name" value="Glyco_hydro_95_cat"/>
    <property type="match status" value="1"/>
</dbReference>
<dbReference type="FunFam" id="1.50.10.10:FF:000028">
    <property type="entry name" value="Alpha-L-fucosidase 2"/>
    <property type="match status" value="1"/>
</dbReference>
<dbReference type="EMBL" id="JABMCB010000202">
    <property type="protein sequence ID" value="NUU79047.1"/>
    <property type="molecule type" value="Genomic_DNA"/>
</dbReference>
<keyword evidence="4" id="KW-0378">Hydrolase</keyword>
<reference evidence="4 5" key="1">
    <citation type="submission" date="2020-05" db="EMBL/GenBank/DDBJ databases">
        <title>Genome Sequencing of Type Strains.</title>
        <authorList>
            <person name="Lemaire J.F."/>
            <person name="Inderbitzin P."/>
            <person name="Gregorio O.A."/>
            <person name="Collins S.B."/>
            <person name="Wespe N."/>
            <person name="Knight-Connoni V."/>
        </authorList>
    </citation>
    <scope>NUCLEOTIDE SEQUENCE [LARGE SCALE GENOMIC DNA]</scope>
    <source>
        <strain evidence="4 5">LMG 21957</strain>
    </source>
</reference>
<dbReference type="PANTHER" id="PTHR31084">
    <property type="entry name" value="ALPHA-L-FUCOSIDASE 2"/>
    <property type="match status" value="1"/>
</dbReference>
<dbReference type="Pfam" id="PF21307">
    <property type="entry name" value="Glyco_hydro_95_C"/>
    <property type="match status" value="1"/>
</dbReference>
<dbReference type="RefSeq" id="WP_175398638.1">
    <property type="nucleotide sequence ID" value="NZ_JABMCB010000202.1"/>
</dbReference>
<evidence type="ECO:0000259" key="3">
    <source>
        <dbReference type="Pfam" id="PF22124"/>
    </source>
</evidence>
<dbReference type="InterPro" id="IPR027414">
    <property type="entry name" value="GH95_N_dom"/>
</dbReference>
<feature type="domain" description="Alpha fucosidase A-like C-terminal" evidence="2">
    <location>
        <begin position="673"/>
        <end position="766"/>
    </location>
</feature>
<dbReference type="InterPro" id="IPR016518">
    <property type="entry name" value="Alpha-L-fucosidase"/>
</dbReference>
<dbReference type="Proteomes" id="UP000526125">
    <property type="component" value="Unassembled WGS sequence"/>
</dbReference>
<evidence type="ECO:0000313" key="4">
    <source>
        <dbReference type="EMBL" id="NUU79047.1"/>
    </source>
</evidence>
<keyword evidence="5" id="KW-1185">Reference proteome</keyword>
<evidence type="ECO:0000259" key="1">
    <source>
        <dbReference type="Pfam" id="PF14498"/>
    </source>
</evidence>
<dbReference type="PANTHER" id="PTHR31084:SF0">
    <property type="entry name" value="ALPHA-L-FUCOSIDASE 2"/>
    <property type="match status" value="1"/>
</dbReference>
<sequence>MKLRSESMMWYDAPARNWEEALPIGNGRLGGMVFGNIKQEQIQFNEDSIWSGGPRNRNNPDAKEHLSHIRQLLFEGKLNEAHALVEAALSGTPCSQRHYMTAGDLMIRMNHPVDQVESADYRRELNLEEAIVLTEYVYEGVRFRREIFCSYPAQVMVIRLEADRPGTLSFTARFERKKGRHMELSYRKGEDTIVMSNPCGGVNEGSYTAVVKAVSSGGTVQAIGEHLNVQGANQVTLFLSVASGFRHDKPEQQACEWIERAAAQSYEKLKNEHVLDYQQLFKRVKLELADLSGTDLHLLPVSKRLELVQKGAEDTGLNTLYFHFGRYLLISSSRPGALPANLQGIWNDSMTPPWDSKYTININTQMNYWPAETCNLAECHEPLIELVERMKVNGKVTAQMMYGCRGFVAHHNTDLWADTAPQDIYAAATQWVMGGAWLTLHLWEHYQFYPDKVYLERAYDTMREAALFFVDFLVKSPEGYLVTNPSVSPENRYKLPNGEAGTLCYGPTMDTQIIEELFRACLEASQVLNVDQELREQWEKMIKQLPPMQIGKHGQLQEWLVDYDETDAGHRHISHLFGLHPGSTISPDLTAELAEGAKTTLIRRLENGGGHTGWSRAWIINFWARLLNGEQAYEHTQQLLRQSTLPNLFDNHPPFQIDGNFGGIAGIAEMLLQSHLNYIRFLPALPSVWKAGSVTGLRARGGFVIDMTWADQQMKTASVRSEIGGSIRLFSQHPIHVTTIDGLPVPTDRKGNITEFNTTAGTVYSLVPTGKYKNRT</sequence>
<accession>A0A7Y6C1U4</accession>
<dbReference type="AlphaFoldDB" id="A0A7Y6C1U4"/>
<comment type="caution">
    <text evidence="4">The sequence shown here is derived from an EMBL/GenBank/DDBJ whole genome shotgun (WGS) entry which is preliminary data.</text>
</comment>
<evidence type="ECO:0000313" key="5">
    <source>
        <dbReference type="Proteomes" id="UP000526125"/>
    </source>
</evidence>
<dbReference type="InterPro" id="IPR008928">
    <property type="entry name" value="6-hairpin_glycosidase_sf"/>
</dbReference>
<organism evidence="4 5">
    <name type="scientific">Paenibacillus xylanilyticus</name>
    <dbReference type="NCBI Taxonomy" id="248903"/>
    <lineage>
        <taxon>Bacteria</taxon>
        <taxon>Bacillati</taxon>
        <taxon>Bacillota</taxon>
        <taxon>Bacilli</taxon>
        <taxon>Bacillales</taxon>
        <taxon>Paenibacillaceae</taxon>
        <taxon>Paenibacillus</taxon>
    </lineage>
</organism>